<dbReference type="EMBL" id="VTFH01000001">
    <property type="protein sequence ID" value="KAA8560579.1"/>
    <property type="molecule type" value="Genomic_DNA"/>
</dbReference>
<dbReference type="RefSeq" id="WP_150292449.1">
    <property type="nucleotide sequence ID" value="NZ_VTFH01000001.1"/>
</dbReference>
<organism evidence="1 2">
    <name type="scientific">Pseudomonas extremaustralis</name>
    <dbReference type="NCBI Taxonomy" id="359110"/>
    <lineage>
        <taxon>Bacteria</taxon>
        <taxon>Pseudomonadati</taxon>
        <taxon>Pseudomonadota</taxon>
        <taxon>Gammaproteobacteria</taxon>
        <taxon>Pseudomonadales</taxon>
        <taxon>Pseudomonadaceae</taxon>
        <taxon>Pseudomonas</taxon>
    </lineage>
</organism>
<comment type="caution">
    <text evidence="1">The sequence shown here is derived from an EMBL/GenBank/DDBJ whole genome shotgun (WGS) entry which is preliminary data.</text>
</comment>
<gene>
    <name evidence="1" type="ORF">FX985_00629</name>
</gene>
<accession>A0A5M9IXI9</accession>
<name>A0A5M9IXI9_9PSED</name>
<proteinExistence type="predicted"/>
<evidence type="ECO:0000313" key="1">
    <source>
        <dbReference type="EMBL" id="KAA8560579.1"/>
    </source>
</evidence>
<protein>
    <submittedName>
        <fullName evidence="1">Uncharacterized protein</fullName>
    </submittedName>
</protein>
<sequence>MPAPDLTPQTPGDPLANAISTATASTGNLDANAQAPAVPDFTAKHNGGGRWVVIDANAPQVDGKDVKIGDFTGTKDEALAEATRLFEGGEPLVLDPKRENESKPAATASTDTIDATTLKQAVMTPEGWLCPEPVAKG</sequence>
<reference evidence="1 2" key="1">
    <citation type="journal article" date="2018" name="Plant Biotechnol. Rep.">
        <title>Diversity and antifungal activity of endophytic bacteria associated with Panax ginseng seedlings.</title>
        <authorList>
            <person name="Park J.M."/>
            <person name="Hong C.E."/>
            <person name="Jo S.H."/>
        </authorList>
    </citation>
    <scope>NUCLEOTIDE SEQUENCE [LARGE SCALE GENOMIC DNA]</scope>
    <source>
        <strain evidence="1 2">PgKB38</strain>
    </source>
</reference>
<dbReference type="Proteomes" id="UP000323425">
    <property type="component" value="Unassembled WGS sequence"/>
</dbReference>
<evidence type="ECO:0000313" key="2">
    <source>
        <dbReference type="Proteomes" id="UP000323425"/>
    </source>
</evidence>
<dbReference type="AlphaFoldDB" id="A0A5M9IXI9"/>